<sequence length="320" mass="36219">MTSVYVCFAVYALCVSLITSDSRLNFIANSEVIKELIQPLVMRCSIQTPNSEGNGSIAVTFMNILHETTGSLATVSKNNKYDPSSDTSLNKVRGYLSDQGSKESYLQITWTNPTSLQTGKYTCVARTRNYAGVVENLEATLTVSVTKTSFDDLVDVVVDVLKNLDVEKTKIRVLQEKLDKVITIPDLSCKVGYNLIMHGSLYACVWVSKVEKNYIDARDDCKEKGGHLLTLKTHEKFQLFLRNDPGRYLWIGLNDRESENTFRWEDDNSICNIYCQEKIFATGEPNNINNEDCAAYYPTRHIVNDNDCESLNYYMCEHPL</sequence>
<accession>A0A9W2YP18</accession>
<gene>
    <name evidence="4" type="primary">LOC106062443</name>
</gene>
<dbReference type="PANTHER" id="PTHR22801">
    <property type="entry name" value="LITHOSTATHINE"/>
    <property type="match status" value="1"/>
</dbReference>
<keyword evidence="3" id="KW-1185">Reference proteome</keyword>
<dbReference type="RefSeq" id="XP_055864462.1">
    <property type="nucleotide sequence ID" value="XM_056008487.1"/>
</dbReference>
<dbReference type="PROSITE" id="PS50041">
    <property type="entry name" value="C_TYPE_LECTIN_2"/>
    <property type="match status" value="1"/>
</dbReference>
<keyword evidence="1" id="KW-0732">Signal</keyword>
<feature type="signal peptide" evidence="1">
    <location>
        <begin position="1"/>
        <end position="22"/>
    </location>
</feature>
<dbReference type="InterPro" id="IPR016187">
    <property type="entry name" value="CTDL_fold"/>
</dbReference>
<evidence type="ECO:0000313" key="4">
    <source>
        <dbReference type="RefSeq" id="XP_055864462.1"/>
    </source>
</evidence>
<evidence type="ECO:0000259" key="2">
    <source>
        <dbReference type="PROSITE" id="PS50041"/>
    </source>
</evidence>
<reference evidence="4" key="1">
    <citation type="submission" date="2025-08" db="UniProtKB">
        <authorList>
            <consortium name="RefSeq"/>
        </authorList>
    </citation>
    <scope>IDENTIFICATION</scope>
</reference>
<dbReference type="SUPFAM" id="SSF56436">
    <property type="entry name" value="C-type lectin-like"/>
    <property type="match status" value="1"/>
</dbReference>
<dbReference type="AlphaFoldDB" id="A0A9W2YP18"/>
<dbReference type="OrthoDB" id="10265275at2759"/>
<dbReference type="GeneID" id="106062443"/>
<dbReference type="PANTHER" id="PTHR22801:SF63">
    <property type="entry name" value="C-TYPE LECTIN DOMAIN-CONTAINING PROTEIN"/>
    <property type="match status" value="1"/>
</dbReference>
<dbReference type="Gene3D" id="3.10.100.10">
    <property type="entry name" value="Mannose-Binding Protein A, subunit A"/>
    <property type="match status" value="1"/>
</dbReference>
<evidence type="ECO:0000256" key="1">
    <source>
        <dbReference type="SAM" id="SignalP"/>
    </source>
</evidence>
<dbReference type="InterPro" id="IPR001304">
    <property type="entry name" value="C-type_lectin-like"/>
</dbReference>
<protein>
    <submittedName>
        <fullName evidence="4">C-type lectin domain family 4 member K-like</fullName>
    </submittedName>
</protein>
<dbReference type="Proteomes" id="UP001165740">
    <property type="component" value="Chromosome 13"/>
</dbReference>
<dbReference type="SMART" id="SM00034">
    <property type="entry name" value="CLECT"/>
    <property type="match status" value="1"/>
</dbReference>
<evidence type="ECO:0000313" key="3">
    <source>
        <dbReference type="Proteomes" id="UP001165740"/>
    </source>
</evidence>
<name>A0A9W2YP18_BIOGL</name>
<feature type="chain" id="PRO_5040892324" evidence="1">
    <location>
        <begin position="23"/>
        <end position="320"/>
    </location>
</feature>
<dbReference type="InterPro" id="IPR016186">
    <property type="entry name" value="C-type_lectin-like/link_sf"/>
</dbReference>
<dbReference type="InterPro" id="IPR050801">
    <property type="entry name" value="Ca-Dep_Lectins_ImmuneDev"/>
</dbReference>
<organism evidence="3 4">
    <name type="scientific">Biomphalaria glabrata</name>
    <name type="common">Bloodfluke planorb</name>
    <name type="synonym">Freshwater snail</name>
    <dbReference type="NCBI Taxonomy" id="6526"/>
    <lineage>
        <taxon>Eukaryota</taxon>
        <taxon>Metazoa</taxon>
        <taxon>Spiralia</taxon>
        <taxon>Lophotrochozoa</taxon>
        <taxon>Mollusca</taxon>
        <taxon>Gastropoda</taxon>
        <taxon>Heterobranchia</taxon>
        <taxon>Euthyneura</taxon>
        <taxon>Panpulmonata</taxon>
        <taxon>Hygrophila</taxon>
        <taxon>Lymnaeoidea</taxon>
        <taxon>Planorbidae</taxon>
        <taxon>Biomphalaria</taxon>
    </lineage>
</organism>
<dbReference type="CDD" id="cd00037">
    <property type="entry name" value="CLECT"/>
    <property type="match status" value="1"/>
</dbReference>
<dbReference type="Pfam" id="PF00059">
    <property type="entry name" value="Lectin_C"/>
    <property type="match status" value="1"/>
</dbReference>
<feature type="domain" description="C-type lectin" evidence="2">
    <location>
        <begin position="204"/>
        <end position="317"/>
    </location>
</feature>
<proteinExistence type="predicted"/>